<organism evidence="9 10">
    <name type="scientific">Thermogemmata fonticola</name>
    <dbReference type="NCBI Taxonomy" id="2755323"/>
    <lineage>
        <taxon>Bacteria</taxon>
        <taxon>Pseudomonadati</taxon>
        <taxon>Planctomycetota</taxon>
        <taxon>Planctomycetia</taxon>
        <taxon>Gemmatales</taxon>
        <taxon>Gemmataceae</taxon>
        <taxon>Thermogemmata</taxon>
    </lineage>
</organism>
<dbReference type="Proteomes" id="UP000542342">
    <property type="component" value="Unassembled WGS sequence"/>
</dbReference>
<dbReference type="GO" id="GO:0005506">
    <property type="term" value="F:iron ion binding"/>
    <property type="evidence" value="ECO:0007669"/>
    <property type="project" value="InterPro"/>
</dbReference>
<evidence type="ECO:0000256" key="3">
    <source>
        <dbReference type="ARBA" id="ARBA00022723"/>
    </source>
</evidence>
<evidence type="ECO:0000256" key="6">
    <source>
        <dbReference type="PROSITE-ProRule" id="PRU00433"/>
    </source>
</evidence>
<evidence type="ECO:0000259" key="8">
    <source>
        <dbReference type="PROSITE" id="PS51007"/>
    </source>
</evidence>
<dbReference type="GO" id="GO:0020037">
    <property type="term" value="F:heme binding"/>
    <property type="evidence" value="ECO:0007669"/>
    <property type="project" value="InterPro"/>
</dbReference>
<keyword evidence="2 6" id="KW-0349">Heme</keyword>
<dbReference type="GO" id="GO:0009055">
    <property type="term" value="F:electron transfer activity"/>
    <property type="evidence" value="ECO:0007669"/>
    <property type="project" value="InterPro"/>
</dbReference>
<dbReference type="PRINTS" id="PR00605">
    <property type="entry name" value="CYTCHROMECIC"/>
</dbReference>
<dbReference type="Pfam" id="PF13442">
    <property type="entry name" value="Cytochrome_CBB3"/>
    <property type="match status" value="1"/>
</dbReference>
<dbReference type="PANTHER" id="PTHR37823">
    <property type="entry name" value="CYTOCHROME C-553-LIKE"/>
    <property type="match status" value="1"/>
</dbReference>
<dbReference type="AlphaFoldDB" id="A0A7V8VCZ7"/>
<keyword evidence="4" id="KW-0249">Electron transport</keyword>
<feature type="region of interest" description="Disordered" evidence="7">
    <location>
        <begin position="120"/>
        <end position="146"/>
    </location>
</feature>
<dbReference type="Gene3D" id="1.10.760.10">
    <property type="entry name" value="Cytochrome c-like domain"/>
    <property type="match status" value="1"/>
</dbReference>
<dbReference type="PANTHER" id="PTHR37823:SF4">
    <property type="entry name" value="MENAQUINOL-CYTOCHROME C REDUCTASE CYTOCHROME B_C SUBUNIT"/>
    <property type="match status" value="1"/>
</dbReference>
<comment type="caution">
    <text evidence="9">The sequence shown here is derived from an EMBL/GenBank/DDBJ whole genome shotgun (WGS) entry which is preliminary data.</text>
</comment>
<name>A0A7V8VCZ7_9BACT</name>
<accession>A0A7V8VCZ7</accession>
<protein>
    <submittedName>
        <fullName evidence="9">Cytochrome c</fullName>
    </submittedName>
</protein>
<dbReference type="InterPro" id="IPR009056">
    <property type="entry name" value="Cyt_c-like_dom"/>
</dbReference>
<feature type="compositionally biased region" description="Polar residues" evidence="7">
    <location>
        <begin position="123"/>
        <end position="134"/>
    </location>
</feature>
<evidence type="ECO:0000256" key="4">
    <source>
        <dbReference type="ARBA" id="ARBA00022982"/>
    </source>
</evidence>
<evidence type="ECO:0000256" key="7">
    <source>
        <dbReference type="SAM" id="MobiDB-lite"/>
    </source>
</evidence>
<evidence type="ECO:0000256" key="1">
    <source>
        <dbReference type="ARBA" id="ARBA00022448"/>
    </source>
</evidence>
<proteinExistence type="predicted"/>
<reference evidence="9 10" key="1">
    <citation type="submission" date="2020-07" db="EMBL/GenBank/DDBJ databases">
        <title>Thermogemmata thermophila gen. nov., sp. nov., a novel moderate thermophilic planctomycete from a Kamchatka hot spring.</title>
        <authorList>
            <person name="Elcheninov A.G."/>
            <person name="Podosokorskaya O.A."/>
            <person name="Kovaleva O.L."/>
            <person name="Novikov A."/>
            <person name="Bonch-Osmolovskaya E.A."/>
            <person name="Toshchakov S.V."/>
            <person name="Kublanov I.V."/>
        </authorList>
    </citation>
    <scope>NUCLEOTIDE SEQUENCE [LARGE SCALE GENOMIC DNA]</scope>
    <source>
        <strain evidence="9 10">2918</strain>
    </source>
</reference>
<dbReference type="PROSITE" id="PS51007">
    <property type="entry name" value="CYTC"/>
    <property type="match status" value="1"/>
</dbReference>
<dbReference type="EMBL" id="JACEFB010000003">
    <property type="protein sequence ID" value="MBA2225767.1"/>
    <property type="molecule type" value="Genomic_DNA"/>
</dbReference>
<dbReference type="SUPFAM" id="SSF46626">
    <property type="entry name" value="Cytochrome c"/>
    <property type="match status" value="1"/>
</dbReference>
<dbReference type="RefSeq" id="WP_194537205.1">
    <property type="nucleotide sequence ID" value="NZ_JACEFB010000003.1"/>
</dbReference>
<evidence type="ECO:0000313" key="10">
    <source>
        <dbReference type="Proteomes" id="UP000542342"/>
    </source>
</evidence>
<keyword evidence="10" id="KW-1185">Reference proteome</keyword>
<dbReference type="InterPro" id="IPR008168">
    <property type="entry name" value="Cyt_C_IC"/>
</dbReference>
<sequence>MASRCQGGPRTNDRRWFWCLALIVTGVGSSGCHSPASSVQEPAQLFQLHCARCHAQVGEVGGPQLGASQGPDLREIGRRRSPEWIADYIRQPTNRRPNTRMPAFAGQLSEEQIRALADYLYQRSATSPSRTPTAPSLRGSDEHSTD</sequence>
<evidence type="ECO:0000256" key="2">
    <source>
        <dbReference type="ARBA" id="ARBA00022617"/>
    </source>
</evidence>
<dbReference type="InterPro" id="IPR051811">
    <property type="entry name" value="Cytochrome_c550/c551-like"/>
</dbReference>
<dbReference type="InterPro" id="IPR036909">
    <property type="entry name" value="Cyt_c-like_dom_sf"/>
</dbReference>
<evidence type="ECO:0000313" key="9">
    <source>
        <dbReference type="EMBL" id="MBA2225767.1"/>
    </source>
</evidence>
<keyword evidence="1" id="KW-0813">Transport</keyword>
<gene>
    <name evidence="9" type="ORF">H0921_06265</name>
</gene>
<keyword evidence="3 6" id="KW-0479">Metal-binding</keyword>
<feature type="domain" description="Cytochrome c" evidence="8">
    <location>
        <begin position="37"/>
        <end position="124"/>
    </location>
</feature>
<keyword evidence="5 6" id="KW-0408">Iron</keyword>
<evidence type="ECO:0000256" key="5">
    <source>
        <dbReference type="ARBA" id="ARBA00023004"/>
    </source>
</evidence>
<dbReference type="PROSITE" id="PS51257">
    <property type="entry name" value="PROKAR_LIPOPROTEIN"/>
    <property type="match status" value="1"/>
</dbReference>